<dbReference type="Gene3D" id="3.40.50.1110">
    <property type="entry name" value="SGNH hydrolase"/>
    <property type="match status" value="1"/>
</dbReference>
<evidence type="ECO:0000313" key="4">
    <source>
        <dbReference type="EnsemblPlants" id="Solyc07g021510.2.1"/>
    </source>
</evidence>
<protein>
    <recommendedName>
        <fullName evidence="3">Sialate O-acetylesterase domain-containing protein</fullName>
    </recommendedName>
</protein>
<organism evidence="4">
    <name type="scientific">Solanum lycopersicum</name>
    <name type="common">Tomato</name>
    <name type="synonym">Lycopersicon esculentum</name>
    <dbReference type="NCBI Taxonomy" id="4081"/>
    <lineage>
        <taxon>Eukaryota</taxon>
        <taxon>Viridiplantae</taxon>
        <taxon>Streptophyta</taxon>
        <taxon>Embryophyta</taxon>
        <taxon>Tracheophyta</taxon>
        <taxon>Spermatophyta</taxon>
        <taxon>Magnoliopsida</taxon>
        <taxon>eudicotyledons</taxon>
        <taxon>Gunneridae</taxon>
        <taxon>Pentapetalae</taxon>
        <taxon>asterids</taxon>
        <taxon>lamiids</taxon>
        <taxon>Solanales</taxon>
        <taxon>Solanaceae</taxon>
        <taxon>Solanoideae</taxon>
        <taxon>Solaneae</taxon>
        <taxon>Solanum</taxon>
        <taxon>Solanum subgen. Lycopersicon</taxon>
    </lineage>
</organism>
<dbReference type="PANTHER" id="PTHR31988">
    <property type="entry name" value="ESTERASE, PUTATIVE (DUF303)-RELATED"/>
    <property type="match status" value="1"/>
</dbReference>
<feature type="transmembrane region" description="Helical" evidence="2">
    <location>
        <begin position="15"/>
        <end position="33"/>
    </location>
</feature>
<dbReference type="Pfam" id="PF03629">
    <property type="entry name" value="SASA"/>
    <property type="match status" value="1"/>
</dbReference>
<dbReference type="PaxDb" id="4081-Solyc07g021510.1.1"/>
<evidence type="ECO:0000256" key="1">
    <source>
        <dbReference type="ARBA" id="ARBA00022801"/>
    </source>
</evidence>
<dbReference type="Gramene" id="Solyc07g021510.2.1">
    <property type="protein sequence ID" value="Solyc07g021510.2.1"/>
    <property type="gene ID" value="Solyc07g021510.2"/>
</dbReference>
<dbReference type="InParanoid" id="A0A3Q7H9P4"/>
<dbReference type="GO" id="GO:0019752">
    <property type="term" value="P:carboxylic acid metabolic process"/>
    <property type="evidence" value="ECO:0000318"/>
    <property type="project" value="GO_Central"/>
</dbReference>
<reference evidence="4" key="1">
    <citation type="journal article" date="2012" name="Nature">
        <title>The tomato genome sequence provides insights into fleshy fruit evolution.</title>
        <authorList>
            <consortium name="Tomato Genome Consortium"/>
        </authorList>
    </citation>
    <scope>NUCLEOTIDE SEQUENCE [LARGE SCALE GENOMIC DNA]</scope>
    <source>
        <strain evidence="4">cv. Heinz 1706</strain>
    </source>
</reference>
<dbReference type="PANTHER" id="PTHR31988:SF22">
    <property type="entry name" value="SIALATE O-ACETYLESTERASE DOMAIN-CONTAINING PROTEIN"/>
    <property type="match status" value="1"/>
</dbReference>
<dbReference type="InterPro" id="IPR036514">
    <property type="entry name" value="SGNH_hydro_sf"/>
</dbReference>
<keyword evidence="5" id="KW-1185">Reference proteome</keyword>
<evidence type="ECO:0000259" key="3">
    <source>
        <dbReference type="Pfam" id="PF03629"/>
    </source>
</evidence>
<dbReference type="OMA" id="WEIAKEP"/>
<dbReference type="EnsemblPlants" id="Solyc07g021510.2.1">
    <property type="protein sequence ID" value="Solyc07g021510.2.1"/>
    <property type="gene ID" value="Solyc07g021510.2"/>
</dbReference>
<dbReference type="InterPro" id="IPR052940">
    <property type="entry name" value="Carb_Esterase_6"/>
</dbReference>
<dbReference type="SUPFAM" id="SSF52266">
    <property type="entry name" value="SGNH hydrolase"/>
    <property type="match status" value="1"/>
</dbReference>
<reference evidence="4" key="2">
    <citation type="submission" date="2019-01" db="UniProtKB">
        <authorList>
            <consortium name="EnsemblPlants"/>
        </authorList>
    </citation>
    <scope>IDENTIFICATION</scope>
    <source>
        <strain evidence="4">cv. Heinz 1706</strain>
    </source>
</reference>
<accession>A0A3Q7H9P4</accession>
<keyword evidence="2" id="KW-0472">Membrane</keyword>
<evidence type="ECO:0000313" key="5">
    <source>
        <dbReference type="Proteomes" id="UP000004994"/>
    </source>
</evidence>
<dbReference type="InterPro" id="IPR005181">
    <property type="entry name" value="SASA"/>
</dbReference>
<sequence length="298" mass="33560">MFFKCNKLTTKSEEIVFSMLIFVFVIPYLWIMMNPKKGILPRNISTYKLNKQIFILAGQSNMAGQGGVSYSYWDGIVPADCKSNENILRVNVGLHWEIAKEPLNYGVDCLRNCGIGPGMAFANAILNKDPNFGVIGLVPCSVSGKGIHYWSRGNIPYDQLLKKVKFSLKDGGQLRGLLWFHGESDTRTKFDATRYKSKFQKFIQNLRTDLNFPHLPLLMVILHVPSPWFKGKFVHIVRQAQIDVEVPNAVKVDAKGLPLNPDGIHLTTAAQIRLANMLADAFLSSNFTPPTKTQYHMI</sequence>
<keyword evidence="1" id="KW-0378">Hydrolase</keyword>
<keyword evidence="2" id="KW-0812">Transmembrane</keyword>
<keyword evidence="2" id="KW-1133">Transmembrane helix</keyword>
<name>A0A3Q7H9P4_SOLLC</name>
<dbReference type="Proteomes" id="UP000004994">
    <property type="component" value="Chromosome 7"/>
</dbReference>
<dbReference type="AlphaFoldDB" id="A0A3Q7H9P4"/>
<dbReference type="GO" id="GO:0052689">
    <property type="term" value="F:carboxylic ester hydrolase activity"/>
    <property type="evidence" value="ECO:0000318"/>
    <property type="project" value="GO_Central"/>
</dbReference>
<dbReference type="SMR" id="A0A3Q7H9P4"/>
<evidence type="ECO:0000256" key="2">
    <source>
        <dbReference type="SAM" id="Phobius"/>
    </source>
</evidence>
<proteinExistence type="predicted"/>
<feature type="domain" description="Sialate O-acetylesterase" evidence="3">
    <location>
        <begin position="51"/>
        <end position="283"/>
    </location>
</feature>